<dbReference type="InterPro" id="IPR036047">
    <property type="entry name" value="F-box-like_dom_sf"/>
</dbReference>
<gene>
    <name evidence="3" type="ORF">WOLCODRAFT_117013</name>
</gene>
<proteinExistence type="predicted"/>
<feature type="domain" description="F-box" evidence="2">
    <location>
        <begin position="18"/>
        <end position="68"/>
    </location>
</feature>
<evidence type="ECO:0000313" key="3">
    <source>
        <dbReference type="EMBL" id="PCH40285.1"/>
    </source>
</evidence>
<protein>
    <recommendedName>
        <fullName evidence="2">F-box domain-containing protein</fullName>
    </recommendedName>
</protein>
<dbReference type="AlphaFoldDB" id="A0A2H3JFF6"/>
<evidence type="ECO:0000256" key="1">
    <source>
        <dbReference type="SAM" id="MobiDB-lite"/>
    </source>
</evidence>
<sequence>MSTSVQDDSDSLRVSPVDRLPPEILLDIFALCAQDPDDEYILLSLDHVCQYWRSIVLSSPHVWQHVFLKDKHTLAALRMQSSLWLTRSTPLPISIHVALESGDMLLPLLSPLLHHISRWRSCTVRCSDPIQPLDISEYINSSDGSLLQCLDIAMRGASNPDHLPGIAAPRCAFESYPSTRPYVQNDYIMRISVGVLPPPQRITPLYLTTLTVTETLHASTKAGHLLHFLLATPLLERLYFYGVPREDCFDDKSAVLPIVPLLSLQYLVLRCTCALRTILSHIHAPNLEELFLEHTNVDFEVQQDPYASAHEDGDSDDEAHDPSQSPWSDHATGMGLRSLIKRSDPPLRVLQMDYADMRTKDFLWCFNRLQYLQEFYIVASDMSNNVLRMFAPFTPIDSDESTRVRLPRLTMLELYNCQRISGDAVVDVLRRRVQHTDKVADDINICTLSDVAIVDCHDFVIHHAVELTPLLRGRLRLS</sequence>
<dbReference type="InterPro" id="IPR032675">
    <property type="entry name" value="LRR_dom_sf"/>
</dbReference>
<accession>A0A2H3JFF6</accession>
<organism evidence="3 4">
    <name type="scientific">Wolfiporia cocos (strain MD-104)</name>
    <name type="common">Brown rot fungus</name>
    <dbReference type="NCBI Taxonomy" id="742152"/>
    <lineage>
        <taxon>Eukaryota</taxon>
        <taxon>Fungi</taxon>
        <taxon>Dikarya</taxon>
        <taxon>Basidiomycota</taxon>
        <taxon>Agaricomycotina</taxon>
        <taxon>Agaricomycetes</taxon>
        <taxon>Polyporales</taxon>
        <taxon>Phaeolaceae</taxon>
        <taxon>Wolfiporia</taxon>
    </lineage>
</organism>
<dbReference type="SUPFAM" id="SSF81383">
    <property type="entry name" value="F-box domain"/>
    <property type="match status" value="1"/>
</dbReference>
<dbReference type="SUPFAM" id="SSF52047">
    <property type="entry name" value="RNI-like"/>
    <property type="match status" value="1"/>
</dbReference>
<dbReference type="Gene3D" id="3.80.10.10">
    <property type="entry name" value="Ribonuclease Inhibitor"/>
    <property type="match status" value="1"/>
</dbReference>
<dbReference type="EMBL" id="KB468053">
    <property type="protein sequence ID" value="PCH40285.1"/>
    <property type="molecule type" value="Genomic_DNA"/>
</dbReference>
<dbReference type="OrthoDB" id="3359674at2759"/>
<keyword evidence="4" id="KW-1185">Reference proteome</keyword>
<dbReference type="OMA" id="CNPPIRI"/>
<evidence type="ECO:0000313" key="4">
    <source>
        <dbReference type="Proteomes" id="UP000218811"/>
    </source>
</evidence>
<name>A0A2H3JFF6_WOLCO</name>
<dbReference type="Pfam" id="PF12937">
    <property type="entry name" value="F-box-like"/>
    <property type="match status" value="1"/>
</dbReference>
<dbReference type="Proteomes" id="UP000218811">
    <property type="component" value="Unassembled WGS sequence"/>
</dbReference>
<evidence type="ECO:0000259" key="2">
    <source>
        <dbReference type="Pfam" id="PF12937"/>
    </source>
</evidence>
<dbReference type="Gene3D" id="1.20.1280.50">
    <property type="match status" value="1"/>
</dbReference>
<dbReference type="STRING" id="742152.A0A2H3JFF6"/>
<feature type="region of interest" description="Disordered" evidence="1">
    <location>
        <begin position="307"/>
        <end position="330"/>
    </location>
</feature>
<dbReference type="InterPro" id="IPR001810">
    <property type="entry name" value="F-box_dom"/>
</dbReference>
<reference evidence="3 4" key="1">
    <citation type="journal article" date="2012" name="Science">
        <title>The Paleozoic origin of enzymatic lignin decomposition reconstructed from 31 fungal genomes.</title>
        <authorList>
            <person name="Floudas D."/>
            <person name="Binder M."/>
            <person name="Riley R."/>
            <person name="Barry K."/>
            <person name="Blanchette R.A."/>
            <person name="Henrissat B."/>
            <person name="Martinez A.T."/>
            <person name="Otillar R."/>
            <person name="Spatafora J.W."/>
            <person name="Yadav J.S."/>
            <person name="Aerts A."/>
            <person name="Benoit I."/>
            <person name="Boyd A."/>
            <person name="Carlson A."/>
            <person name="Copeland A."/>
            <person name="Coutinho P.M."/>
            <person name="de Vries R.P."/>
            <person name="Ferreira P."/>
            <person name="Findley K."/>
            <person name="Foster B."/>
            <person name="Gaskell J."/>
            <person name="Glotzer D."/>
            <person name="Gorecki P."/>
            <person name="Heitman J."/>
            <person name="Hesse C."/>
            <person name="Hori C."/>
            <person name="Igarashi K."/>
            <person name="Jurgens J.A."/>
            <person name="Kallen N."/>
            <person name="Kersten P."/>
            <person name="Kohler A."/>
            <person name="Kuees U."/>
            <person name="Kumar T.K.A."/>
            <person name="Kuo A."/>
            <person name="LaButti K."/>
            <person name="Larrondo L.F."/>
            <person name="Lindquist E."/>
            <person name="Ling A."/>
            <person name="Lombard V."/>
            <person name="Lucas S."/>
            <person name="Lundell T."/>
            <person name="Martin R."/>
            <person name="McLaughlin D.J."/>
            <person name="Morgenstern I."/>
            <person name="Morin E."/>
            <person name="Murat C."/>
            <person name="Nagy L.G."/>
            <person name="Nolan M."/>
            <person name="Ohm R.A."/>
            <person name="Patyshakuliyeva A."/>
            <person name="Rokas A."/>
            <person name="Ruiz-Duenas F.J."/>
            <person name="Sabat G."/>
            <person name="Salamov A."/>
            <person name="Samejima M."/>
            <person name="Schmutz J."/>
            <person name="Slot J.C."/>
            <person name="St John F."/>
            <person name="Stenlid J."/>
            <person name="Sun H."/>
            <person name="Sun S."/>
            <person name="Syed K."/>
            <person name="Tsang A."/>
            <person name="Wiebenga A."/>
            <person name="Young D."/>
            <person name="Pisabarro A."/>
            <person name="Eastwood D.C."/>
            <person name="Martin F."/>
            <person name="Cullen D."/>
            <person name="Grigoriev I.V."/>
            <person name="Hibbett D.S."/>
        </authorList>
    </citation>
    <scope>NUCLEOTIDE SEQUENCE [LARGE SCALE GENOMIC DNA]</scope>
    <source>
        <strain evidence="3 4">MD-104</strain>
    </source>
</reference>